<dbReference type="EMBL" id="JBIAMX010000002">
    <property type="protein sequence ID" value="MFF0542188.1"/>
    <property type="molecule type" value="Genomic_DNA"/>
</dbReference>
<keyword evidence="3" id="KW-1185">Reference proteome</keyword>
<sequence length="205" mass="21840">MPGQHRTTATNKPWKPVAVWGVAATLPSMLLMTLKPSSPEVQTVGAVQAPTPAAVDLDVISAPHDEPQPPQVDPAEAEMSALKALLPCGTEFKGTRPHVAQVGHFLQKMFGLADIGGANGRFDGDHGAGLALDLMTPNAGVGNAIAEFVLANQQRFGVSYVIWQQRYNDGSGWSMMEDRGSPTQNHYDHVHVSFDASATDISLNC</sequence>
<organism evidence="2 3">
    <name type="scientific">Nocardia thailandica</name>
    <dbReference type="NCBI Taxonomy" id="257275"/>
    <lineage>
        <taxon>Bacteria</taxon>
        <taxon>Bacillati</taxon>
        <taxon>Actinomycetota</taxon>
        <taxon>Actinomycetes</taxon>
        <taxon>Mycobacteriales</taxon>
        <taxon>Nocardiaceae</taxon>
        <taxon>Nocardia</taxon>
    </lineage>
</organism>
<dbReference type="RefSeq" id="WP_043649754.1">
    <property type="nucleotide sequence ID" value="NZ_JBIAMX010000002.1"/>
</dbReference>
<name>A0ABW6PIT1_9NOCA</name>
<feature type="domain" description="ARB-07466-like C-terminal" evidence="1">
    <location>
        <begin position="94"/>
        <end position="187"/>
    </location>
</feature>
<accession>A0ABW6PIT1</accession>
<comment type="caution">
    <text evidence="2">The sequence shown here is derived from an EMBL/GenBank/DDBJ whole genome shotgun (WGS) entry which is preliminary data.</text>
</comment>
<evidence type="ECO:0000259" key="1">
    <source>
        <dbReference type="Pfam" id="PF26571"/>
    </source>
</evidence>
<gene>
    <name evidence="2" type="ORF">ACFYTF_05070</name>
</gene>
<protein>
    <recommendedName>
        <fullName evidence="1">ARB-07466-like C-terminal domain-containing protein</fullName>
    </recommendedName>
</protein>
<proteinExistence type="predicted"/>
<dbReference type="Proteomes" id="UP001601444">
    <property type="component" value="Unassembled WGS sequence"/>
</dbReference>
<evidence type="ECO:0000313" key="2">
    <source>
        <dbReference type="EMBL" id="MFF0542188.1"/>
    </source>
</evidence>
<dbReference type="Pfam" id="PF26571">
    <property type="entry name" value="VldE"/>
    <property type="match status" value="1"/>
</dbReference>
<evidence type="ECO:0000313" key="3">
    <source>
        <dbReference type="Proteomes" id="UP001601444"/>
    </source>
</evidence>
<dbReference type="InterPro" id="IPR058593">
    <property type="entry name" value="ARB_07466-like_C"/>
</dbReference>
<reference evidence="2 3" key="1">
    <citation type="submission" date="2024-10" db="EMBL/GenBank/DDBJ databases">
        <title>The Natural Products Discovery Center: Release of the First 8490 Sequenced Strains for Exploring Actinobacteria Biosynthetic Diversity.</title>
        <authorList>
            <person name="Kalkreuter E."/>
            <person name="Kautsar S.A."/>
            <person name="Yang D."/>
            <person name="Bader C.D."/>
            <person name="Teijaro C.N."/>
            <person name="Fluegel L."/>
            <person name="Davis C.M."/>
            <person name="Simpson J.R."/>
            <person name="Lauterbach L."/>
            <person name="Steele A.D."/>
            <person name="Gui C."/>
            <person name="Meng S."/>
            <person name="Li G."/>
            <person name="Viehrig K."/>
            <person name="Ye F."/>
            <person name="Su P."/>
            <person name="Kiefer A.F."/>
            <person name="Nichols A."/>
            <person name="Cepeda A.J."/>
            <person name="Yan W."/>
            <person name="Fan B."/>
            <person name="Jiang Y."/>
            <person name="Adhikari A."/>
            <person name="Zheng C.-J."/>
            <person name="Schuster L."/>
            <person name="Cowan T.M."/>
            <person name="Smanski M.J."/>
            <person name="Chevrette M.G."/>
            <person name="De Carvalho L.P.S."/>
            <person name="Shen B."/>
        </authorList>
    </citation>
    <scope>NUCLEOTIDE SEQUENCE [LARGE SCALE GENOMIC DNA]</scope>
    <source>
        <strain evidence="2 3">NPDC004045</strain>
    </source>
</reference>